<feature type="coiled-coil region" evidence="8">
    <location>
        <begin position="309"/>
        <end position="336"/>
    </location>
</feature>
<dbReference type="InterPro" id="IPR051906">
    <property type="entry name" value="TolC-like"/>
</dbReference>
<evidence type="ECO:0000313" key="9">
    <source>
        <dbReference type="EMBL" id="MXQ08009.1"/>
    </source>
</evidence>
<dbReference type="GO" id="GO:0009279">
    <property type="term" value="C:cell outer membrane"/>
    <property type="evidence" value="ECO:0007669"/>
    <property type="project" value="UniProtKB-SubCell"/>
</dbReference>
<evidence type="ECO:0000256" key="2">
    <source>
        <dbReference type="ARBA" id="ARBA00007613"/>
    </source>
</evidence>
<dbReference type="AlphaFoldDB" id="A0A7C9IGE1"/>
<keyword evidence="8" id="KW-0175">Coiled coil</keyword>
<dbReference type="Pfam" id="PF02321">
    <property type="entry name" value="OEP"/>
    <property type="match status" value="2"/>
</dbReference>
<dbReference type="PANTHER" id="PTHR30026">
    <property type="entry name" value="OUTER MEMBRANE PROTEIN TOLC"/>
    <property type="match status" value="1"/>
</dbReference>
<evidence type="ECO:0000256" key="4">
    <source>
        <dbReference type="ARBA" id="ARBA00022452"/>
    </source>
</evidence>
<dbReference type="InterPro" id="IPR003423">
    <property type="entry name" value="OMP_efflux"/>
</dbReference>
<evidence type="ECO:0000256" key="1">
    <source>
        <dbReference type="ARBA" id="ARBA00004442"/>
    </source>
</evidence>
<protein>
    <submittedName>
        <fullName evidence="9">TolC family protein</fullName>
    </submittedName>
</protein>
<evidence type="ECO:0000256" key="7">
    <source>
        <dbReference type="ARBA" id="ARBA00023237"/>
    </source>
</evidence>
<reference evidence="9 10" key="2">
    <citation type="submission" date="2020-03" db="EMBL/GenBank/DDBJ databases">
        <title>Kangsaoukella pontilimi gen. nov., sp. nov., a new member of the family Rhodobacteraceae isolated from a tidal mudflat.</title>
        <authorList>
            <person name="Kim I.S."/>
        </authorList>
    </citation>
    <scope>NUCLEOTIDE SEQUENCE [LARGE SCALE GENOMIC DNA]</scope>
    <source>
        <strain evidence="9 10">GH1-50</strain>
    </source>
</reference>
<dbReference type="Gene3D" id="1.20.1600.10">
    <property type="entry name" value="Outer membrane efflux proteins (OEP)"/>
    <property type="match status" value="1"/>
</dbReference>
<evidence type="ECO:0000313" key="10">
    <source>
        <dbReference type="Proteomes" id="UP000480350"/>
    </source>
</evidence>
<reference evidence="9 10" key="1">
    <citation type="submission" date="2019-12" db="EMBL/GenBank/DDBJ databases">
        <authorList>
            <person name="Lee S.D."/>
        </authorList>
    </citation>
    <scope>NUCLEOTIDE SEQUENCE [LARGE SCALE GENOMIC DNA]</scope>
    <source>
        <strain evidence="9 10">GH1-50</strain>
    </source>
</reference>
<dbReference type="EMBL" id="WUPT01000001">
    <property type="protein sequence ID" value="MXQ08009.1"/>
    <property type="molecule type" value="Genomic_DNA"/>
</dbReference>
<organism evidence="9 10">
    <name type="scientific">Kangsaoukella pontilimi</name>
    <dbReference type="NCBI Taxonomy" id="2691042"/>
    <lineage>
        <taxon>Bacteria</taxon>
        <taxon>Pseudomonadati</taxon>
        <taxon>Pseudomonadota</taxon>
        <taxon>Alphaproteobacteria</taxon>
        <taxon>Rhodobacterales</taxon>
        <taxon>Paracoccaceae</taxon>
        <taxon>Kangsaoukella</taxon>
    </lineage>
</organism>
<gene>
    <name evidence="9" type="ORF">GQ651_09145</name>
</gene>
<proteinExistence type="inferred from homology"/>
<evidence type="ECO:0000256" key="5">
    <source>
        <dbReference type="ARBA" id="ARBA00022692"/>
    </source>
</evidence>
<evidence type="ECO:0000256" key="8">
    <source>
        <dbReference type="SAM" id="Coils"/>
    </source>
</evidence>
<keyword evidence="6" id="KW-0472">Membrane</keyword>
<evidence type="ECO:0000256" key="3">
    <source>
        <dbReference type="ARBA" id="ARBA00022448"/>
    </source>
</evidence>
<dbReference type="PROSITE" id="PS51257">
    <property type="entry name" value="PROKAR_LIPOPROTEIN"/>
    <property type="match status" value="1"/>
</dbReference>
<dbReference type="GO" id="GO:1990281">
    <property type="term" value="C:efflux pump complex"/>
    <property type="evidence" value="ECO:0007669"/>
    <property type="project" value="TreeGrafter"/>
</dbReference>
<name>A0A7C9IGE1_9RHOB</name>
<dbReference type="SUPFAM" id="SSF56954">
    <property type="entry name" value="Outer membrane efflux proteins (OEP)"/>
    <property type="match status" value="1"/>
</dbReference>
<dbReference type="GO" id="GO:0015288">
    <property type="term" value="F:porin activity"/>
    <property type="evidence" value="ECO:0007669"/>
    <property type="project" value="TreeGrafter"/>
</dbReference>
<comment type="subcellular location">
    <subcellularLocation>
        <location evidence="1">Cell outer membrane</location>
    </subcellularLocation>
</comment>
<dbReference type="PANTHER" id="PTHR30026:SF20">
    <property type="entry name" value="OUTER MEMBRANE PROTEIN TOLC"/>
    <property type="match status" value="1"/>
</dbReference>
<sequence length="434" mass="45023">MRAAGPLLVAAFLLAGCAEEPATPAVEGDAHEADTTSVRTSYQREPIFAGRPFAVAVRQAVENGPTLMAGRAGEASAVARVAEARSALRPTVSLGLTAGRGLGTTDDVAPSVRVSQRLYDGSAARLRIEAASLRAERAGAETALSVTERVLLSIEAWEELHTARRLRDIAREAVSRTDALALRIERRLSAGAGRMADALRATSRQADARAGLAASEGRLAEAEARARELFGTVPAPGPLPAAPAPVFGGEASAALQSINVQLAAARADVRARRAERAPTVFLDLIGGLDARDDPDVGAALRLDYALGTSGQRQAAVEAAEAEVARLEAEQALLQSDIGRALSSAAARQASLGRELSAAREAAETAAAALADAERGFDAGRVDSLDLLDLGRELDRAASRSAEIAAAQRLAGYERLALAGELLDVIGLSLEEEAE</sequence>
<comment type="similarity">
    <text evidence="2">Belongs to the outer membrane factor (OMF) (TC 1.B.17) family.</text>
</comment>
<dbReference type="RefSeq" id="WP_160763847.1">
    <property type="nucleotide sequence ID" value="NZ_WUPT01000001.1"/>
</dbReference>
<dbReference type="Proteomes" id="UP000480350">
    <property type="component" value="Unassembled WGS sequence"/>
</dbReference>
<keyword evidence="4" id="KW-1134">Transmembrane beta strand</keyword>
<keyword evidence="10" id="KW-1185">Reference proteome</keyword>
<keyword evidence="7" id="KW-0998">Cell outer membrane</keyword>
<comment type="caution">
    <text evidence="9">The sequence shown here is derived from an EMBL/GenBank/DDBJ whole genome shotgun (WGS) entry which is preliminary data.</text>
</comment>
<accession>A0A7C9IGE1</accession>
<dbReference type="GO" id="GO:0015562">
    <property type="term" value="F:efflux transmembrane transporter activity"/>
    <property type="evidence" value="ECO:0007669"/>
    <property type="project" value="InterPro"/>
</dbReference>
<evidence type="ECO:0000256" key="6">
    <source>
        <dbReference type="ARBA" id="ARBA00023136"/>
    </source>
</evidence>
<keyword evidence="5" id="KW-0812">Transmembrane</keyword>
<keyword evidence="3" id="KW-0813">Transport</keyword>